<organism evidence="2 4">
    <name type="scientific">Thelohanellus kitauei</name>
    <name type="common">Myxosporean</name>
    <dbReference type="NCBI Taxonomy" id="669202"/>
    <lineage>
        <taxon>Eukaryota</taxon>
        <taxon>Metazoa</taxon>
        <taxon>Cnidaria</taxon>
        <taxon>Myxozoa</taxon>
        <taxon>Myxosporea</taxon>
        <taxon>Bivalvulida</taxon>
        <taxon>Platysporina</taxon>
        <taxon>Myxobolidae</taxon>
        <taxon>Thelohanellus</taxon>
    </lineage>
</organism>
<dbReference type="Pfam" id="PF00248">
    <property type="entry name" value="Aldo_ket_red"/>
    <property type="match status" value="1"/>
</dbReference>
<dbReference type="GO" id="GO:0016491">
    <property type="term" value="F:oxidoreductase activity"/>
    <property type="evidence" value="ECO:0007669"/>
    <property type="project" value="InterPro"/>
</dbReference>
<dbReference type="PROSITE" id="PS00062">
    <property type="entry name" value="ALDOKETO_REDUCTASE_2"/>
    <property type="match status" value="1"/>
</dbReference>
<dbReference type="EMBL" id="JWZT01002207">
    <property type="protein sequence ID" value="KII70061.1"/>
    <property type="molecule type" value="Genomic_DNA"/>
</dbReference>
<dbReference type="InterPro" id="IPR020471">
    <property type="entry name" value="AKR"/>
</dbReference>
<reference evidence="2 4" key="1">
    <citation type="journal article" date="2014" name="Genome Biol. Evol.">
        <title>The genome of the myxosporean Thelohanellus kitauei shows adaptations to nutrient acquisition within its fish host.</title>
        <authorList>
            <person name="Yang Y."/>
            <person name="Xiong J."/>
            <person name="Zhou Z."/>
            <person name="Huo F."/>
            <person name="Miao W."/>
            <person name="Ran C."/>
            <person name="Liu Y."/>
            <person name="Zhang J."/>
            <person name="Feng J."/>
            <person name="Wang M."/>
            <person name="Wang M."/>
            <person name="Wang L."/>
            <person name="Yao B."/>
        </authorList>
    </citation>
    <scope>NUCLEOTIDE SEQUENCE [LARGE SCALE GENOMIC DNA]</scope>
    <source>
        <strain evidence="2">Wuqing</strain>
    </source>
</reference>
<protein>
    <submittedName>
        <fullName evidence="2">Aldo-keto reductase family 1 member C4</fullName>
    </submittedName>
</protein>
<dbReference type="Proteomes" id="UP000031668">
    <property type="component" value="Unassembled WGS sequence"/>
</dbReference>
<dbReference type="AlphaFoldDB" id="A0A0C2MRZ1"/>
<dbReference type="EMBL" id="JWZT01001302">
    <property type="protein sequence ID" value="KII72307.1"/>
    <property type="molecule type" value="Genomic_DNA"/>
</dbReference>
<keyword evidence="4" id="KW-1185">Reference proteome</keyword>
<gene>
    <name evidence="2" type="ORF">RF11_08540</name>
    <name evidence="3" type="ORF">RF11_10110</name>
</gene>
<sequence>METWREMVKLKESGKAKHIGVSNFTTTKLQWLLEEGEKPENNQVELHPYLPQNKLVRFCKDNRIEITAYSPLGSPNTKMEQAGITLPTIPKIIEDPVIDSIAKSHKATPAQVLLKWGMLRGSPVLVKSSSESRMKENLESLNLQLTEQDMNSIANINTKYRYVQAKGLVPPGPFESKIWDDEYFN</sequence>
<feature type="domain" description="NADP-dependent oxidoreductase" evidence="1">
    <location>
        <begin position="2"/>
        <end position="157"/>
    </location>
</feature>
<dbReference type="InterPro" id="IPR036812">
    <property type="entry name" value="NAD(P)_OxRdtase_dom_sf"/>
</dbReference>
<dbReference type="InterPro" id="IPR023210">
    <property type="entry name" value="NADP_OxRdtase_dom"/>
</dbReference>
<dbReference type="Gene3D" id="3.20.20.100">
    <property type="entry name" value="NADP-dependent oxidoreductase domain"/>
    <property type="match status" value="1"/>
</dbReference>
<accession>A0A0C2MRZ1</accession>
<dbReference type="PRINTS" id="PR00069">
    <property type="entry name" value="ALDKETRDTASE"/>
</dbReference>
<evidence type="ECO:0000259" key="1">
    <source>
        <dbReference type="Pfam" id="PF00248"/>
    </source>
</evidence>
<evidence type="ECO:0000313" key="2">
    <source>
        <dbReference type="EMBL" id="KII70061.1"/>
    </source>
</evidence>
<evidence type="ECO:0000313" key="3">
    <source>
        <dbReference type="EMBL" id="KII72307.1"/>
    </source>
</evidence>
<dbReference type="PANTHER" id="PTHR11732">
    <property type="entry name" value="ALDO/KETO REDUCTASE"/>
    <property type="match status" value="1"/>
</dbReference>
<dbReference type="InterPro" id="IPR018170">
    <property type="entry name" value="Aldo/ket_reductase_CS"/>
</dbReference>
<evidence type="ECO:0000313" key="4">
    <source>
        <dbReference type="Proteomes" id="UP000031668"/>
    </source>
</evidence>
<name>A0A0C2MRZ1_THEKT</name>
<proteinExistence type="predicted"/>
<comment type="caution">
    <text evidence="2">The sequence shown here is derived from an EMBL/GenBank/DDBJ whole genome shotgun (WGS) entry which is preliminary data.</text>
</comment>
<dbReference type="OrthoDB" id="416253at2759"/>
<dbReference type="SUPFAM" id="SSF51430">
    <property type="entry name" value="NAD(P)-linked oxidoreductase"/>
    <property type="match status" value="1"/>
</dbReference>